<comment type="subcellular location">
    <subcellularLocation>
        <location evidence="1 8">Secreted</location>
    </subcellularLocation>
</comment>
<gene>
    <name evidence="9" type="ORF">FPZ47_07760</name>
</gene>
<keyword evidence="10" id="KW-1185">Reference proteome</keyword>
<name>A0A557XXI5_9MYCO</name>
<dbReference type="PANTHER" id="PTHR33630:SF9">
    <property type="entry name" value="CUTINASE 4"/>
    <property type="match status" value="1"/>
</dbReference>
<protein>
    <recommendedName>
        <fullName evidence="8">Cutinase</fullName>
        <ecNumber evidence="8">3.1.1.-</ecNumber>
    </recommendedName>
</protein>
<keyword evidence="6 8" id="KW-0378">Hydrolase</keyword>
<evidence type="ECO:0000256" key="3">
    <source>
        <dbReference type="ARBA" id="ARBA00022487"/>
    </source>
</evidence>
<dbReference type="RefSeq" id="WP_144953279.1">
    <property type="nucleotide sequence ID" value="NZ_VMQU01000023.1"/>
</dbReference>
<dbReference type="OrthoDB" id="3690529at2"/>
<dbReference type="AlphaFoldDB" id="A0A557XXI5"/>
<sequence length="213" mass="21640">MVATPAVSAAADGEPCPDVQVVFARGTLEPPGPGATGQAFTDALTERLPGTSIDVYPVDYPASLDFNAAADGVVDASHKVLDTAAGCPNTKIVVGGYSQGAAIAAYLTADSIPPGYPLPPGISGPMPPSTARHVSAVALFAKPSNRFLNIVDNSAPPISIGHLYAGKTIELCATDDPVCSSTGFNRAAHSSYRFNGMTDQAADFAAAAVHGNR</sequence>
<comment type="function">
    <text evidence="8">Catalyzes the hydrolysis of complex carboxylic polyesters found in the cell wall of plants. Degrades cutin, a macromolecule that forms the structure of the plant cuticle.</text>
</comment>
<keyword evidence="3 8" id="KW-0719">Serine esterase</keyword>
<dbReference type="InterPro" id="IPR043580">
    <property type="entry name" value="CUTINASE_1"/>
</dbReference>
<evidence type="ECO:0000256" key="6">
    <source>
        <dbReference type="ARBA" id="ARBA00022801"/>
    </source>
</evidence>
<evidence type="ECO:0000313" key="10">
    <source>
        <dbReference type="Proteomes" id="UP000320513"/>
    </source>
</evidence>
<dbReference type="GO" id="GO:0005576">
    <property type="term" value="C:extracellular region"/>
    <property type="evidence" value="ECO:0007669"/>
    <property type="project" value="UniProtKB-SubCell"/>
</dbReference>
<comment type="similarity">
    <text evidence="2 8">Belongs to the cutinase family.</text>
</comment>
<keyword evidence="7" id="KW-1015">Disulfide bond</keyword>
<evidence type="ECO:0000256" key="1">
    <source>
        <dbReference type="ARBA" id="ARBA00004613"/>
    </source>
</evidence>
<evidence type="ECO:0000256" key="7">
    <source>
        <dbReference type="ARBA" id="ARBA00023157"/>
    </source>
</evidence>
<evidence type="ECO:0000256" key="8">
    <source>
        <dbReference type="RuleBase" id="RU361263"/>
    </source>
</evidence>
<dbReference type="GO" id="GO:0052689">
    <property type="term" value="F:carboxylic ester hydrolase activity"/>
    <property type="evidence" value="ECO:0007669"/>
    <property type="project" value="UniProtKB-KW"/>
</dbReference>
<dbReference type="Pfam" id="PF01083">
    <property type="entry name" value="Cutinase"/>
    <property type="match status" value="1"/>
</dbReference>
<proteinExistence type="inferred from homology"/>
<dbReference type="SMART" id="SM01110">
    <property type="entry name" value="Cutinase"/>
    <property type="match status" value="1"/>
</dbReference>
<dbReference type="EMBL" id="VMQU01000023">
    <property type="protein sequence ID" value="TVS90835.1"/>
    <property type="molecule type" value="Genomic_DNA"/>
</dbReference>
<dbReference type="SUPFAM" id="SSF53474">
    <property type="entry name" value="alpha/beta-Hydrolases"/>
    <property type="match status" value="1"/>
</dbReference>
<dbReference type="InterPro" id="IPR000675">
    <property type="entry name" value="Cutinase/axe"/>
</dbReference>
<comment type="caution">
    <text evidence="9">The sequence shown here is derived from an EMBL/GenBank/DDBJ whole genome shotgun (WGS) entry which is preliminary data.</text>
</comment>
<keyword evidence="4 8" id="KW-0964">Secreted</keyword>
<reference evidence="9 10" key="1">
    <citation type="submission" date="2019-07" db="EMBL/GenBank/DDBJ databases">
        <title>New Mycobacterium species.</title>
        <authorList>
            <person name="Tortoli E."/>
            <person name="Ghielmetti G."/>
            <person name="Friedel U."/>
            <person name="Trovato A."/>
        </authorList>
    </citation>
    <scope>NUCLEOTIDE SEQUENCE [LARGE SCALE GENOMIC DNA]</scope>
    <source>
        <strain evidence="9 10">16-83</strain>
    </source>
</reference>
<evidence type="ECO:0000256" key="2">
    <source>
        <dbReference type="ARBA" id="ARBA00007534"/>
    </source>
</evidence>
<dbReference type="Proteomes" id="UP000320513">
    <property type="component" value="Unassembled WGS sequence"/>
</dbReference>
<evidence type="ECO:0000256" key="4">
    <source>
        <dbReference type="ARBA" id="ARBA00022525"/>
    </source>
</evidence>
<dbReference type="Gene3D" id="3.40.50.1820">
    <property type="entry name" value="alpha/beta hydrolase"/>
    <property type="match status" value="1"/>
</dbReference>
<accession>A0A557XXI5</accession>
<dbReference type="EC" id="3.1.1.-" evidence="8"/>
<keyword evidence="5" id="KW-0732">Signal</keyword>
<dbReference type="PANTHER" id="PTHR33630">
    <property type="entry name" value="CUTINASE RV1984C-RELATED-RELATED"/>
    <property type="match status" value="1"/>
</dbReference>
<dbReference type="PROSITE" id="PS00155">
    <property type="entry name" value="CUTINASE_1"/>
    <property type="match status" value="1"/>
</dbReference>
<dbReference type="InterPro" id="IPR029058">
    <property type="entry name" value="AB_hydrolase_fold"/>
</dbReference>
<evidence type="ECO:0000256" key="5">
    <source>
        <dbReference type="ARBA" id="ARBA00022729"/>
    </source>
</evidence>
<organism evidence="9 10">
    <name type="scientific">Mycobacterium helveticum</name>
    <dbReference type="NCBI Taxonomy" id="2592811"/>
    <lineage>
        <taxon>Bacteria</taxon>
        <taxon>Bacillati</taxon>
        <taxon>Actinomycetota</taxon>
        <taxon>Actinomycetes</taxon>
        <taxon>Mycobacteriales</taxon>
        <taxon>Mycobacteriaceae</taxon>
        <taxon>Mycobacterium</taxon>
    </lineage>
</organism>
<evidence type="ECO:0000313" key="9">
    <source>
        <dbReference type="EMBL" id="TVS90835.1"/>
    </source>
</evidence>